<evidence type="ECO:0008006" key="9">
    <source>
        <dbReference type="Google" id="ProtNLM"/>
    </source>
</evidence>
<dbReference type="PANTHER" id="PTHR34139">
    <property type="entry name" value="UPF0331 PROTEIN MJ0127"/>
    <property type="match status" value="1"/>
</dbReference>
<dbReference type="Pfam" id="PF01934">
    <property type="entry name" value="HepT-like"/>
    <property type="match status" value="1"/>
</dbReference>
<dbReference type="EMBL" id="AP024233">
    <property type="protein sequence ID" value="BCO09784.1"/>
    <property type="molecule type" value="Genomic_DNA"/>
</dbReference>
<evidence type="ECO:0000256" key="4">
    <source>
        <dbReference type="ARBA" id="ARBA00022741"/>
    </source>
</evidence>
<dbReference type="GO" id="GO:0016787">
    <property type="term" value="F:hydrolase activity"/>
    <property type="evidence" value="ECO:0007669"/>
    <property type="project" value="UniProtKB-KW"/>
</dbReference>
<keyword evidence="1" id="KW-0597">Phosphoprotein</keyword>
<keyword evidence="8" id="KW-1185">Reference proteome</keyword>
<dbReference type="GO" id="GO:0004540">
    <property type="term" value="F:RNA nuclease activity"/>
    <property type="evidence" value="ECO:0007669"/>
    <property type="project" value="InterPro"/>
</dbReference>
<evidence type="ECO:0000256" key="5">
    <source>
        <dbReference type="ARBA" id="ARBA00022801"/>
    </source>
</evidence>
<dbReference type="Gene3D" id="1.20.120.580">
    <property type="entry name" value="bsu32300-like"/>
    <property type="match status" value="1"/>
</dbReference>
<dbReference type="GO" id="GO:0110001">
    <property type="term" value="C:toxin-antitoxin complex"/>
    <property type="evidence" value="ECO:0007669"/>
    <property type="project" value="InterPro"/>
</dbReference>
<evidence type="ECO:0000256" key="1">
    <source>
        <dbReference type="ARBA" id="ARBA00022553"/>
    </source>
</evidence>
<organism evidence="7 8">
    <name type="scientific">Desulfolithobacter dissulfuricans</name>
    <dbReference type="NCBI Taxonomy" id="2795293"/>
    <lineage>
        <taxon>Bacteria</taxon>
        <taxon>Pseudomonadati</taxon>
        <taxon>Thermodesulfobacteriota</taxon>
        <taxon>Desulfobulbia</taxon>
        <taxon>Desulfobulbales</taxon>
        <taxon>Desulfobulbaceae</taxon>
        <taxon>Desulfolithobacter</taxon>
    </lineage>
</organism>
<dbReference type="AlphaFoldDB" id="A0A915XIF8"/>
<dbReference type="InterPro" id="IPR037038">
    <property type="entry name" value="HepT-like_sf"/>
</dbReference>
<keyword evidence="4" id="KW-0547">Nucleotide-binding</keyword>
<dbReference type="KEGG" id="ddu:GF1_21600"/>
<dbReference type="GO" id="GO:0000166">
    <property type="term" value="F:nucleotide binding"/>
    <property type="evidence" value="ECO:0007669"/>
    <property type="project" value="UniProtKB-KW"/>
</dbReference>
<evidence type="ECO:0000256" key="3">
    <source>
        <dbReference type="ARBA" id="ARBA00022722"/>
    </source>
</evidence>
<dbReference type="Proteomes" id="UP001063350">
    <property type="component" value="Chromosome"/>
</dbReference>
<accession>A0A915XIF8</accession>
<evidence type="ECO:0000256" key="2">
    <source>
        <dbReference type="ARBA" id="ARBA00022649"/>
    </source>
</evidence>
<comment type="similarity">
    <text evidence="6">Belongs to the HepT RNase toxin family.</text>
</comment>
<proteinExistence type="inferred from homology"/>
<protein>
    <recommendedName>
        <fullName evidence="9">Nucleotidyltransferase</fullName>
    </recommendedName>
</protein>
<evidence type="ECO:0000256" key="6">
    <source>
        <dbReference type="ARBA" id="ARBA00024207"/>
    </source>
</evidence>
<evidence type="ECO:0000313" key="8">
    <source>
        <dbReference type="Proteomes" id="UP001063350"/>
    </source>
</evidence>
<dbReference type="InterPro" id="IPR008201">
    <property type="entry name" value="HepT-like"/>
</dbReference>
<reference evidence="7" key="1">
    <citation type="submission" date="2020-12" db="EMBL/GenBank/DDBJ databases">
        <title>Desulfobium dissulfuricans gen. nov., sp. nov., a novel mesophilic, sulfate-reducing bacterium isolated from a deep-sea hydrothermal vent.</title>
        <authorList>
            <person name="Hashimoto Y."/>
            <person name="Tame A."/>
            <person name="Sawayama S."/>
            <person name="Miyazaki J."/>
            <person name="Takai K."/>
            <person name="Nakagawa S."/>
        </authorList>
    </citation>
    <scope>NUCLEOTIDE SEQUENCE</scope>
    <source>
        <strain evidence="7">GF1</strain>
    </source>
</reference>
<gene>
    <name evidence="7" type="ORF">GF1_21600</name>
</gene>
<keyword evidence="2" id="KW-1277">Toxin-antitoxin system</keyword>
<dbReference type="PANTHER" id="PTHR34139:SF1">
    <property type="entry name" value="RNASE MJ1380-RELATED"/>
    <property type="match status" value="1"/>
</dbReference>
<dbReference type="InterPro" id="IPR051813">
    <property type="entry name" value="HepT_RNase_toxin"/>
</dbReference>
<sequence>MLRNLQVLAESTQRLSDDFKSRHTAIEWYKIAGLRNILVHDYLGIDLETIWAAVTKNLPDLKVVVQDALT</sequence>
<evidence type="ECO:0000313" key="7">
    <source>
        <dbReference type="EMBL" id="BCO09784.1"/>
    </source>
</evidence>
<keyword evidence="5" id="KW-0378">Hydrolase</keyword>
<keyword evidence="3" id="KW-0540">Nuclease</keyword>
<name>A0A915XIF8_9BACT</name>